<dbReference type="AlphaFoldDB" id="A0A6P8IA62"/>
<dbReference type="GeneID" id="116297898"/>
<dbReference type="SUPFAM" id="SSF52540">
    <property type="entry name" value="P-loop containing nucleoside triphosphate hydrolases"/>
    <property type="match status" value="1"/>
</dbReference>
<organism evidence="6 7">
    <name type="scientific">Actinia tenebrosa</name>
    <name type="common">Australian red waratah sea anemone</name>
    <dbReference type="NCBI Taxonomy" id="6105"/>
    <lineage>
        <taxon>Eukaryota</taxon>
        <taxon>Metazoa</taxon>
        <taxon>Cnidaria</taxon>
        <taxon>Anthozoa</taxon>
        <taxon>Hexacorallia</taxon>
        <taxon>Actiniaria</taxon>
        <taxon>Actiniidae</taxon>
        <taxon>Actinia</taxon>
    </lineage>
</organism>
<evidence type="ECO:0000256" key="3">
    <source>
        <dbReference type="ARBA" id="ARBA00022801"/>
    </source>
</evidence>
<evidence type="ECO:0000256" key="2">
    <source>
        <dbReference type="ARBA" id="ARBA00011984"/>
    </source>
</evidence>
<dbReference type="OrthoDB" id="18798at2759"/>
<dbReference type="GO" id="GO:0003925">
    <property type="term" value="F:G protein activity"/>
    <property type="evidence" value="ECO:0007669"/>
    <property type="project" value="UniProtKB-EC"/>
</dbReference>
<protein>
    <recommendedName>
        <fullName evidence="2">small monomeric GTPase</fullName>
        <ecNumber evidence="2">3.6.5.2</ecNumber>
    </recommendedName>
</protein>
<dbReference type="RefSeq" id="XP_031562072.1">
    <property type="nucleotide sequence ID" value="XM_031706212.1"/>
</dbReference>
<evidence type="ECO:0000256" key="4">
    <source>
        <dbReference type="ARBA" id="ARBA00048098"/>
    </source>
</evidence>
<comment type="similarity">
    <text evidence="1">Belongs to the small GTPase superfamily. Ras family.</text>
</comment>
<dbReference type="Gene3D" id="3.40.50.300">
    <property type="entry name" value="P-loop containing nucleotide triphosphate hydrolases"/>
    <property type="match status" value="1"/>
</dbReference>
<dbReference type="InterPro" id="IPR027417">
    <property type="entry name" value="P-loop_NTPase"/>
</dbReference>
<accession>A0A6P8IA62</accession>
<evidence type="ECO:0000313" key="8">
    <source>
        <dbReference type="RefSeq" id="XP_031562073.1"/>
    </source>
</evidence>
<evidence type="ECO:0000313" key="7">
    <source>
        <dbReference type="RefSeq" id="XP_031562072.1"/>
    </source>
</evidence>
<dbReference type="SMART" id="SM00175">
    <property type="entry name" value="RAB"/>
    <property type="match status" value="1"/>
</dbReference>
<dbReference type="PRINTS" id="PR00449">
    <property type="entry name" value="RASTRNSFRMNG"/>
</dbReference>
<feature type="compositionally biased region" description="Low complexity" evidence="5">
    <location>
        <begin position="191"/>
        <end position="210"/>
    </location>
</feature>
<dbReference type="PROSITE" id="PS51421">
    <property type="entry name" value="RAS"/>
    <property type="match status" value="1"/>
</dbReference>
<keyword evidence="3" id="KW-0378">Hydrolase</keyword>
<evidence type="ECO:0000256" key="5">
    <source>
        <dbReference type="SAM" id="MobiDB-lite"/>
    </source>
</evidence>
<sequence length="239" mass="26554">MRTRRKSVSTNNGDNLRSLHVVILGQDGVGKSALTVRLLTKRFIGEYDRTLESAYRHIFEYDAEQVPLDVLDTAGRNTKRKLEICAESSDIFVVLYSITDRKSFVEASRIGKLIRRTTNVSNTGMLLVGTKTDLEHLREVKRREGENLARQMNCGFYEISISESSTDTMNMFADALKKYLEAHPGALDPHAGLSPSLAASGSRGSSNSLAGKEKLPKTPLSIMNGIRTTFGRRKSIPFI</sequence>
<dbReference type="InterPro" id="IPR005225">
    <property type="entry name" value="Small_GTP-bd"/>
</dbReference>
<dbReference type="EC" id="3.6.5.2" evidence="2"/>
<dbReference type="InterPro" id="IPR001806">
    <property type="entry name" value="Small_GTPase"/>
</dbReference>
<proteinExistence type="inferred from homology"/>
<dbReference type="Pfam" id="PF00071">
    <property type="entry name" value="Ras"/>
    <property type="match status" value="1"/>
</dbReference>
<dbReference type="PROSITE" id="PS51419">
    <property type="entry name" value="RAB"/>
    <property type="match status" value="1"/>
</dbReference>
<dbReference type="RefSeq" id="XP_031562073.1">
    <property type="nucleotide sequence ID" value="XM_031706213.1"/>
</dbReference>
<dbReference type="GO" id="GO:0005525">
    <property type="term" value="F:GTP binding"/>
    <property type="evidence" value="ECO:0007669"/>
    <property type="project" value="InterPro"/>
</dbReference>
<dbReference type="NCBIfam" id="TIGR00231">
    <property type="entry name" value="small_GTP"/>
    <property type="match status" value="1"/>
</dbReference>
<reference evidence="7 8" key="1">
    <citation type="submission" date="2025-04" db="UniProtKB">
        <authorList>
            <consortium name="RefSeq"/>
        </authorList>
    </citation>
    <scope>IDENTIFICATION</scope>
    <source>
        <tissue evidence="7 8">Tentacle</tissue>
    </source>
</reference>
<comment type="catalytic activity">
    <reaction evidence="4">
        <text>GTP + H2O = GDP + phosphate + H(+)</text>
        <dbReference type="Rhea" id="RHEA:19669"/>
        <dbReference type="ChEBI" id="CHEBI:15377"/>
        <dbReference type="ChEBI" id="CHEBI:15378"/>
        <dbReference type="ChEBI" id="CHEBI:37565"/>
        <dbReference type="ChEBI" id="CHEBI:43474"/>
        <dbReference type="ChEBI" id="CHEBI:58189"/>
        <dbReference type="EC" id="3.6.5.2"/>
    </reaction>
</comment>
<name>A0A6P8IA62_ACTTE</name>
<dbReference type="KEGG" id="aten:116297898"/>
<dbReference type="Proteomes" id="UP000515163">
    <property type="component" value="Unplaced"/>
</dbReference>
<dbReference type="SMART" id="SM00174">
    <property type="entry name" value="RHO"/>
    <property type="match status" value="1"/>
</dbReference>
<dbReference type="SMART" id="SM00173">
    <property type="entry name" value="RAS"/>
    <property type="match status" value="1"/>
</dbReference>
<evidence type="ECO:0000256" key="1">
    <source>
        <dbReference type="ARBA" id="ARBA00008344"/>
    </source>
</evidence>
<evidence type="ECO:0000313" key="6">
    <source>
        <dbReference type="Proteomes" id="UP000515163"/>
    </source>
</evidence>
<gene>
    <name evidence="7 8" type="primary">LOC116297898</name>
</gene>
<dbReference type="InterPro" id="IPR051065">
    <property type="entry name" value="Ras-related_GTPase"/>
</dbReference>
<feature type="region of interest" description="Disordered" evidence="5">
    <location>
        <begin position="191"/>
        <end position="216"/>
    </location>
</feature>
<keyword evidence="6" id="KW-1185">Reference proteome</keyword>
<dbReference type="PANTHER" id="PTHR45704">
    <property type="entry name" value="RAS-LIKE FAMILY MEMBER 11"/>
    <property type="match status" value="1"/>
</dbReference>